<reference evidence="9 10" key="1">
    <citation type="submission" date="2016-11" db="EMBL/GenBank/DDBJ databases">
        <authorList>
            <person name="Jaros S."/>
            <person name="Januszkiewicz K."/>
            <person name="Wedrychowicz H."/>
        </authorList>
    </citation>
    <scope>NUCLEOTIDE SEQUENCE [LARGE SCALE GENOMIC DNA]</scope>
    <source>
        <strain evidence="9 10">Y1</strain>
    </source>
</reference>
<dbReference type="InterPro" id="IPR003362">
    <property type="entry name" value="Bact_transf"/>
</dbReference>
<evidence type="ECO:0000256" key="4">
    <source>
        <dbReference type="ARBA" id="ARBA00022692"/>
    </source>
</evidence>
<dbReference type="GO" id="GO:0016780">
    <property type="term" value="F:phosphotransferase activity, for other substituted phosphate groups"/>
    <property type="evidence" value="ECO:0007669"/>
    <property type="project" value="TreeGrafter"/>
</dbReference>
<comment type="subcellular location">
    <subcellularLocation>
        <location evidence="1">Membrane</location>
        <topology evidence="1">Multi-pass membrane protein</topology>
    </subcellularLocation>
</comment>
<protein>
    <submittedName>
        <fullName evidence="9">Exopolysaccharide biosynthesis polyprenyl glycosylphosphotransferase</fullName>
    </submittedName>
</protein>
<evidence type="ECO:0000259" key="8">
    <source>
        <dbReference type="Pfam" id="PF02397"/>
    </source>
</evidence>
<accession>A0A1M7GJL1</accession>
<keyword evidence="6 7" id="KW-0472">Membrane</keyword>
<dbReference type="GO" id="GO:0016020">
    <property type="term" value="C:membrane"/>
    <property type="evidence" value="ECO:0007669"/>
    <property type="project" value="UniProtKB-SubCell"/>
</dbReference>
<feature type="transmembrane region" description="Helical" evidence="7">
    <location>
        <begin position="260"/>
        <end position="284"/>
    </location>
</feature>
<organism evidence="9 10">
    <name type="scientific">Ruminococcus flavefaciens</name>
    <dbReference type="NCBI Taxonomy" id="1265"/>
    <lineage>
        <taxon>Bacteria</taxon>
        <taxon>Bacillati</taxon>
        <taxon>Bacillota</taxon>
        <taxon>Clostridia</taxon>
        <taxon>Eubacteriales</taxon>
        <taxon>Oscillospiraceae</taxon>
        <taxon>Ruminococcus</taxon>
    </lineage>
</organism>
<feature type="transmembrane region" description="Helical" evidence="7">
    <location>
        <begin position="111"/>
        <end position="135"/>
    </location>
</feature>
<comment type="similarity">
    <text evidence="2">Belongs to the bacterial sugar transferase family.</text>
</comment>
<sequence length="461" mass="53757">MNKNRDLYKRFVTFISAMFLLCIITGIFAFVWYRHYSEQIVLPYYRRGNWVLIAIYCLLVWLFFRAYGGFKLGYLKKTDMLYSQMISMICVNVVSYFVISLIGRRFMPVPPVVYMTCVDLGAIAIWTLLAGKIYFMMYPPRKLVIIYGSHQAASLVLKMSQRVDKYMICESISINEPEEKVKELIMKYEGAIVCDIPAEQRNDYLKFCFEHSKRAYIAPKISDIIIRGADDIRLFDTPLMLCRNYGLDFEQQLVKRIFDILFSLVALIPAAPFMLISAIAVKLYDRGPVFYKQKRLTLNGKEFYVYKFRSMIVDAEKDGKPRLASEEDDRITPVGKILRKFRIDEFPQLLNILKGDMSVVGPRPERPELTEEYKKEMPEFGFRLKVKAGLTGYAQVTGAYDTTPYDKLKMDLMYIENYSIRLDLQIILMTIKTMFFPPKNNAETAENLLMPKNITQKEDTK</sequence>
<dbReference type="PANTHER" id="PTHR30576:SF0">
    <property type="entry name" value="UNDECAPRENYL-PHOSPHATE N-ACETYLGALACTOSAMINYL 1-PHOSPHATE TRANSFERASE-RELATED"/>
    <property type="match status" value="1"/>
</dbReference>
<evidence type="ECO:0000313" key="10">
    <source>
        <dbReference type="Proteomes" id="UP000184394"/>
    </source>
</evidence>
<keyword evidence="4 7" id="KW-0812">Transmembrane</keyword>
<feature type="domain" description="Bacterial sugar transferase" evidence="8">
    <location>
        <begin position="255"/>
        <end position="435"/>
    </location>
</feature>
<evidence type="ECO:0000256" key="1">
    <source>
        <dbReference type="ARBA" id="ARBA00004141"/>
    </source>
</evidence>
<dbReference type="NCBIfam" id="TIGR03025">
    <property type="entry name" value="EPS_sugtrans"/>
    <property type="match status" value="1"/>
</dbReference>
<evidence type="ECO:0000256" key="2">
    <source>
        <dbReference type="ARBA" id="ARBA00006464"/>
    </source>
</evidence>
<feature type="transmembrane region" description="Helical" evidence="7">
    <location>
        <begin position="12"/>
        <end position="33"/>
    </location>
</feature>
<dbReference type="AlphaFoldDB" id="A0A1M7GJL1"/>
<feature type="transmembrane region" description="Helical" evidence="7">
    <location>
        <begin position="80"/>
        <end position="99"/>
    </location>
</feature>
<evidence type="ECO:0000256" key="3">
    <source>
        <dbReference type="ARBA" id="ARBA00022679"/>
    </source>
</evidence>
<gene>
    <name evidence="9" type="ORF">SAMN04487860_101337</name>
</gene>
<dbReference type="Pfam" id="PF02397">
    <property type="entry name" value="Bac_transf"/>
    <property type="match status" value="1"/>
</dbReference>
<dbReference type="Proteomes" id="UP000184394">
    <property type="component" value="Unassembled WGS sequence"/>
</dbReference>
<dbReference type="PANTHER" id="PTHR30576">
    <property type="entry name" value="COLANIC BIOSYNTHESIS UDP-GLUCOSE LIPID CARRIER TRANSFERASE"/>
    <property type="match status" value="1"/>
</dbReference>
<evidence type="ECO:0000313" key="9">
    <source>
        <dbReference type="EMBL" id="SHM16325.1"/>
    </source>
</evidence>
<keyword evidence="3 9" id="KW-0808">Transferase</keyword>
<proteinExistence type="inferred from homology"/>
<evidence type="ECO:0000256" key="7">
    <source>
        <dbReference type="SAM" id="Phobius"/>
    </source>
</evidence>
<dbReference type="InterPro" id="IPR017475">
    <property type="entry name" value="EPS_sugar_tfrase"/>
</dbReference>
<feature type="transmembrane region" description="Helical" evidence="7">
    <location>
        <begin position="48"/>
        <end position="68"/>
    </location>
</feature>
<keyword evidence="5 7" id="KW-1133">Transmembrane helix</keyword>
<dbReference type="OrthoDB" id="9808602at2"/>
<dbReference type="EMBL" id="FRCT01000001">
    <property type="protein sequence ID" value="SHM16325.1"/>
    <property type="molecule type" value="Genomic_DNA"/>
</dbReference>
<dbReference type="RefSeq" id="WP_072948054.1">
    <property type="nucleotide sequence ID" value="NZ_FRCT01000001.1"/>
</dbReference>
<evidence type="ECO:0000256" key="5">
    <source>
        <dbReference type="ARBA" id="ARBA00022989"/>
    </source>
</evidence>
<name>A0A1M7GJL1_RUMFL</name>
<evidence type="ECO:0000256" key="6">
    <source>
        <dbReference type="ARBA" id="ARBA00023136"/>
    </source>
</evidence>